<dbReference type="Proteomes" id="UP001500929">
    <property type="component" value="Unassembled WGS sequence"/>
</dbReference>
<protein>
    <submittedName>
        <fullName evidence="6">LysR substrate-binding domain-containing protein</fullName>
    </submittedName>
</protein>
<dbReference type="InterPro" id="IPR000847">
    <property type="entry name" value="LysR_HTH_N"/>
</dbReference>
<keyword evidence="7" id="KW-1185">Reference proteome</keyword>
<organism evidence="6 7">
    <name type="scientific">Herbiconiux moechotypicola</name>
    <dbReference type="NCBI Taxonomy" id="637393"/>
    <lineage>
        <taxon>Bacteria</taxon>
        <taxon>Bacillati</taxon>
        <taxon>Actinomycetota</taxon>
        <taxon>Actinomycetes</taxon>
        <taxon>Micrococcales</taxon>
        <taxon>Microbacteriaceae</taxon>
        <taxon>Herbiconiux</taxon>
    </lineage>
</organism>
<dbReference type="SUPFAM" id="SSF46785">
    <property type="entry name" value="Winged helix' DNA-binding domain"/>
    <property type="match status" value="1"/>
</dbReference>
<dbReference type="PRINTS" id="PR00039">
    <property type="entry name" value="HTHLYSR"/>
</dbReference>
<dbReference type="Pfam" id="PF00126">
    <property type="entry name" value="HTH_1"/>
    <property type="match status" value="1"/>
</dbReference>
<dbReference type="PANTHER" id="PTHR30579">
    <property type="entry name" value="TRANSCRIPTIONAL REGULATOR"/>
    <property type="match status" value="1"/>
</dbReference>
<dbReference type="Gene3D" id="1.10.10.10">
    <property type="entry name" value="Winged helix-like DNA-binding domain superfamily/Winged helix DNA-binding domain"/>
    <property type="match status" value="1"/>
</dbReference>
<keyword evidence="3" id="KW-0238">DNA-binding</keyword>
<dbReference type="SUPFAM" id="SSF53850">
    <property type="entry name" value="Periplasmic binding protein-like II"/>
    <property type="match status" value="1"/>
</dbReference>
<comment type="caution">
    <text evidence="6">The sequence shown here is derived from an EMBL/GenBank/DDBJ whole genome shotgun (WGS) entry which is preliminary data.</text>
</comment>
<dbReference type="Gene3D" id="3.40.190.10">
    <property type="entry name" value="Periplasmic binding protein-like II"/>
    <property type="match status" value="2"/>
</dbReference>
<comment type="similarity">
    <text evidence="1">Belongs to the LysR transcriptional regulatory family.</text>
</comment>
<dbReference type="Pfam" id="PF03466">
    <property type="entry name" value="LysR_substrate"/>
    <property type="match status" value="1"/>
</dbReference>
<dbReference type="PANTHER" id="PTHR30579:SF7">
    <property type="entry name" value="HTH-TYPE TRANSCRIPTIONAL REGULATOR LRHA-RELATED"/>
    <property type="match status" value="1"/>
</dbReference>
<dbReference type="EMBL" id="BAAAQY010000002">
    <property type="protein sequence ID" value="GAA2226805.1"/>
    <property type="molecule type" value="Genomic_DNA"/>
</dbReference>
<evidence type="ECO:0000259" key="5">
    <source>
        <dbReference type="PROSITE" id="PS50931"/>
    </source>
</evidence>
<sequence>MERASVFDPALLATFLAVAETHSFTRAAEQLGLSQPTVSQQVRKLENAAGRILISRDTRDFVLTDNGDAMAGFARTILAANAAASSYFTGSAMRGRLRFGAADDLAATQLPRILRHFRQLHPQINLELTVNQSVPLYRRLKAGHLDLIFIKQIPDAGDPNLPETGTVVRRDTLVWMAEERTVIEPGDPVPLIAYQAPSISRRLAIDALEAAGRTWRITCNTREVNGMLAAVRAGIGIAPHPHTLIPDDLVKVSNRFSLPDLGEVDFTLLSNPSAPAEAVDALKSAIMGRTLSRTT</sequence>
<dbReference type="InterPro" id="IPR005119">
    <property type="entry name" value="LysR_subst-bd"/>
</dbReference>
<proteinExistence type="inferred from homology"/>
<evidence type="ECO:0000256" key="3">
    <source>
        <dbReference type="ARBA" id="ARBA00023125"/>
    </source>
</evidence>
<accession>A0ABN3DBR2</accession>
<dbReference type="InterPro" id="IPR036388">
    <property type="entry name" value="WH-like_DNA-bd_sf"/>
</dbReference>
<evidence type="ECO:0000313" key="6">
    <source>
        <dbReference type="EMBL" id="GAA2226805.1"/>
    </source>
</evidence>
<feature type="domain" description="HTH lysR-type" evidence="5">
    <location>
        <begin position="7"/>
        <end position="64"/>
    </location>
</feature>
<evidence type="ECO:0000313" key="7">
    <source>
        <dbReference type="Proteomes" id="UP001500929"/>
    </source>
</evidence>
<dbReference type="PROSITE" id="PS50931">
    <property type="entry name" value="HTH_LYSR"/>
    <property type="match status" value="1"/>
</dbReference>
<name>A0ABN3DBR2_9MICO</name>
<evidence type="ECO:0000256" key="2">
    <source>
        <dbReference type="ARBA" id="ARBA00023015"/>
    </source>
</evidence>
<gene>
    <name evidence="6" type="ORF">GCM10009851_08570</name>
</gene>
<evidence type="ECO:0000256" key="4">
    <source>
        <dbReference type="ARBA" id="ARBA00023163"/>
    </source>
</evidence>
<reference evidence="6 7" key="1">
    <citation type="journal article" date="2019" name="Int. J. Syst. Evol. Microbiol.">
        <title>The Global Catalogue of Microorganisms (GCM) 10K type strain sequencing project: providing services to taxonomists for standard genome sequencing and annotation.</title>
        <authorList>
            <consortium name="The Broad Institute Genomics Platform"/>
            <consortium name="The Broad Institute Genome Sequencing Center for Infectious Disease"/>
            <person name="Wu L."/>
            <person name="Ma J."/>
        </authorList>
    </citation>
    <scope>NUCLEOTIDE SEQUENCE [LARGE SCALE GENOMIC DNA]</scope>
    <source>
        <strain evidence="6 7">JCM 16117</strain>
    </source>
</reference>
<dbReference type="InterPro" id="IPR036390">
    <property type="entry name" value="WH_DNA-bd_sf"/>
</dbReference>
<evidence type="ECO:0000256" key="1">
    <source>
        <dbReference type="ARBA" id="ARBA00009437"/>
    </source>
</evidence>
<dbReference type="InterPro" id="IPR050176">
    <property type="entry name" value="LTTR"/>
</dbReference>
<keyword evidence="2" id="KW-0805">Transcription regulation</keyword>
<keyword evidence="4" id="KW-0804">Transcription</keyword>